<dbReference type="Gene3D" id="2.60.120.260">
    <property type="entry name" value="Galactose-binding domain-like"/>
    <property type="match status" value="1"/>
</dbReference>
<reference evidence="4" key="1">
    <citation type="submission" date="2020-11" db="EMBL/GenBank/DDBJ databases">
        <title>Sequencing the genomes of 1000 actinobacteria strains.</title>
        <authorList>
            <person name="Klenk H.-P."/>
        </authorList>
    </citation>
    <scope>NUCLEOTIDE SEQUENCE</scope>
    <source>
        <strain evidence="4">DSM 45356</strain>
    </source>
</reference>
<feature type="chain" id="PRO_5035251149" evidence="2">
    <location>
        <begin position="26"/>
        <end position="507"/>
    </location>
</feature>
<keyword evidence="1 4" id="KW-0378">Hydrolase</keyword>
<evidence type="ECO:0000313" key="5">
    <source>
        <dbReference type="Proteomes" id="UP000622552"/>
    </source>
</evidence>
<dbReference type="PANTHER" id="PTHR33886:SF8">
    <property type="entry name" value="UNSATURATED RHAMNOGALACTURONAN HYDROLASE (EUROFUNG)"/>
    <property type="match status" value="1"/>
</dbReference>
<dbReference type="GO" id="GO:0030246">
    <property type="term" value="F:carbohydrate binding"/>
    <property type="evidence" value="ECO:0007669"/>
    <property type="project" value="InterPro"/>
</dbReference>
<dbReference type="InterPro" id="IPR012341">
    <property type="entry name" value="6hp_glycosidase-like_sf"/>
</dbReference>
<dbReference type="PANTHER" id="PTHR33886">
    <property type="entry name" value="UNSATURATED RHAMNOGALACTURONAN HYDROLASE (EUROFUNG)"/>
    <property type="match status" value="1"/>
</dbReference>
<name>A0A8J7KGR0_9ACTN</name>
<gene>
    <name evidence="4" type="ORF">IW245_003849</name>
</gene>
<feature type="domain" description="CBM6" evidence="3">
    <location>
        <begin position="30"/>
        <end position="152"/>
    </location>
</feature>
<dbReference type="SUPFAM" id="SSF49785">
    <property type="entry name" value="Galactose-binding domain-like"/>
    <property type="match status" value="1"/>
</dbReference>
<dbReference type="SUPFAM" id="SSF48208">
    <property type="entry name" value="Six-hairpin glycosidases"/>
    <property type="match status" value="1"/>
</dbReference>
<dbReference type="InterPro" id="IPR010905">
    <property type="entry name" value="Glyco_hydro_88"/>
</dbReference>
<dbReference type="InterPro" id="IPR008979">
    <property type="entry name" value="Galactose-bd-like_sf"/>
</dbReference>
<keyword evidence="4" id="KW-0326">Glycosidase</keyword>
<comment type="caution">
    <text evidence="4">The sequence shown here is derived from an EMBL/GenBank/DDBJ whole genome shotgun (WGS) entry which is preliminary data.</text>
</comment>
<dbReference type="AlphaFoldDB" id="A0A8J7KGR0"/>
<dbReference type="GO" id="GO:0102211">
    <property type="term" value="F:unsaturated rhamnogalacturonyl hydrolase activity"/>
    <property type="evidence" value="ECO:0007669"/>
    <property type="project" value="UniProtKB-EC"/>
</dbReference>
<proteinExistence type="predicted"/>
<organism evidence="4 5">
    <name type="scientific">Longispora fulva</name>
    <dbReference type="NCBI Taxonomy" id="619741"/>
    <lineage>
        <taxon>Bacteria</taxon>
        <taxon>Bacillati</taxon>
        <taxon>Actinomycetota</taxon>
        <taxon>Actinomycetes</taxon>
        <taxon>Micromonosporales</taxon>
        <taxon>Micromonosporaceae</taxon>
        <taxon>Longispora</taxon>
    </lineage>
</organism>
<dbReference type="InterPro" id="IPR005084">
    <property type="entry name" value="CBM6"/>
</dbReference>
<dbReference type="GO" id="GO:0005975">
    <property type="term" value="P:carbohydrate metabolic process"/>
    <property type="evidence" value="ECO:0007669"/>
    <property type="project" value="InterPro"/>
</dbReference>
<dbReference type="RefSeq" id="WP_197004497.1">
    <property type="nucleotide sequence ID" value="NZ_BONS01000024.1"/>
</dbReference>
<feature type="signal peptide" evidence="2">
    <location>
        <begin position="1"/>
        <end position="25"/>
    </location>
</feature>
<evidence type="ECO:0000256" key="1">
    <source>
        <dbReference type="ARBA" id="ARBA00022801"/>
    </source>
</evidence>
<accession>A0A8J7KGR0</accession>
<evidence type="ECO:0000313" key="4">
    <source>
        <dbReference type="EMBL" id="MBG6137655.1"/>
    </source>
</evidence>
<dbReference type="PROSITE" id="PS51175">
    <property type="entry name" value="CBM6"/>
    <property type="match status" value="1"/>
</dbReference>
<evidence type="ECO:0000259" key="3">
    <source>
        <dbReference type="PROSITE" id="PS51175"/>
    </source>
</evidence>
<dbReference type="InterPro" id="IPR008928">
    <property type="entry name" value="6-hairpin_glycosidase_sf"/>
</dbReference>
<dbReference type="EMBL" id="JADOUF010000001">
    <property type="protein sequence ID" value="MBG6137655.1"/>
    <property type="molecule type" value="Genomic_DNA"/>
</dbReference>
<dbReference type="Pfam" id="PF07470">
    <property type="entry name" value="Glyco_hydro_88"/>
    <property type="match status" value="1"/>
</dbReference>
<dbReference type="Proteomes" id="UP000622552">
    <property type="component" value="Unassembled WGS sequence"/>
</dbReference>
<keyword evidence="5" id="KW-1185">Reference proteome</keyword>
<evidence type="ECO:0000256" key="2">
    <source>
        <dbReference type="SAM" id="SignalP"/>
    </source>
</evidence>
<dbReference type="InterPro" id="IPR052043">
    <property type="entry name" value="PolySaccharide_Degr_Enz"/>
</dbReference>
<protein>
    <submittedName>
        <fullName evidence="4">Unsaturated rhamnogalacturonyl hydrolase</fullName>
        <ecNumber evidence="4">3.2.1.172</ecNumber>
    </submittedName>
</protein>
<dbReference type="Pfam" id="PF03422">
    <property type="entry name" value="CBM_6"/>
    <property type="match status" value="1"/>
</dbReference>
<keyword evidence="2" id="KW-0732">Signal</keyword>
<dbReference type="Gene3D" id="1.50.10.10">
    <property type="match status" value="1"/>
</dbReference>
<sequence>MNLRRSTVLLGTVAALLLPPTGALALPDAAGYEAENGTLSQAVVESNHAGYTGTGFVNYDNVAGGYVEFTVPATTTGPATLTFRYANGTTGDRPLAVAVNGTATATAFPATGAWTTWRTVTVTATLVAGPNTVRATAATAAGGPNLDSVTVGGQAGTDWSVAVTDSTMRRKTPDTLGGWGYTEGLYLYGQYLVYQRTHDPRLLSYLRAWADRFVAADGSVGFSFNNLDQMQSGNVLLLLARETGQAKYQKAAKKIRDRLRTYPTTGDGGLIHATSKTGQLWADGSFMVVPFIIRYGHQFGEAQWGDDLAAQQLLVYASHLQQSNGLLLHAYDETRSQSWADRQTGLSSQYWCRAIGWYGMAAIDTLELLPADHPKRAAIVDSLRRLVAGYARYQDPATGRWFQVVDRGELAGNWTETSCSAMYAFTVDRAVQRGYVDASYQPVADRGYRGVLGKVGKNSDGLSDVADISVGTNVGDLNYYLSRTRATNDLHGLGAFLIMNEQLGPVG</sequence>
<dbReference type="EC" id="3.2.1.172" evidence="4"/>